<name>A0A414RCF6_9FIRM</name>
<organism evidence="16 17">
    <name type="scientific">Eubacterium ventriosum</name>
    <dbReference type="NCBI Taxonomy" id="39496"/>
    <lineage>
        <taxon>Bacteria</taxon>
        <taxon>Bacillati</taxon>
        <taxon>Bacillota</taxon>
        <taxon>Clostridia</taxon>
        <taxon>Eubacteriales</taxon>
        <taxon>Eubacteriaceae</taxon>
        <taxon>Eubacterium</taxon>
    </lineage>
</organism>
<keyword evidence="9" id="KW-0234">DNA repair</keyword>
<protein>
    <recommendedName>
        <fullName evidence="11">8-oxo-dGTP diphosphatase</fullName>
        <ecNumber evidence="11">3.6.1.55</ecNumber>
    </recommendedName>
</protein>
<dbReference type="PRINTS" id="PR00502">
    <property type="entry name" value="NUDIXFAMILY"/>
</dbReference>
<keyword evidence="6" id="KW-0227">DNA damage</keyword>
<dbReference type="Proteomes" id="UP000286186">
    <property type="component" value="Unassembled WGS sequence"/>
</dbReference>
<dbReference type="EC" id="3.6.1.55" evidence="11"/>
<dbReference type="InterPro" id="IPR020476">
    <property type="entry name" value="Nudix_hydrolase"/>
</dbReference>
<dbReference type="GO" id="GO:0046872">
    <property type="term" value="F:metal ion binding"/>
    <property type="evidence" value="ECO:0007669"/>
    <property type="project" value="UniProtKB-KW"/>
</dbReference>
<reference evidence="16 17" key="1">
    <citation type="submission" date="2018-08" db="EMBL/GenBank/DDBJ databases">
        <title>A genome reference for cultivated species of the human gut microbiota.</title>
        <authorList>
            <person name="Zou Y."/>
            <person name="Xue W."/>
            <person name="Luo G."/>
        </authorList>
    </citation>
    <scope>NUCLEOTIDE SEQUENCE [LARGE SCALE GENOMIC DNA]</scope>
    <source>
        <strain evidence="16 17">AM23-22</strain>
    </source>
</reference>
<keyword evidence="5 13" id="KW-0479">Metal-binding</keyword>
<evidence type="ECO:0000256" key="13">
    <source>
        <dbReference type="PIRSR" id="PIRSR603561-2"/>
    </source>
</evidence>
<comment type="similarity">
    <text evidence="2 14">Belongs to the Nudix hydrolase family.</text>
</comment>
<dbReference type="RefSeq" id="WP_118231103.1">
    <property type="nucleotide sequence ID" value="NZ_CATWJF010000007.1"/>
</dbReference>
<evidence type="ECO:0000256" key="10">
    <source>
        <dbReference type="ARBA" id="ARBA00035861"/>
    </source>
</evidence>
<evidence type="ECO:0000256" key="7">
    <source>
        <dbReference type="ARBA" id="ARBA00022801"/>
    </source>
</evidence>
<dbReference type="GO" id="GO:0006260">
    <property type="term" value="P:DNA replication"/>
    <property type="evidence" value="ECO:0007669"/>
    <property type="project" value="UniProtKB-KW"/>
</dbReference>
<evidence type="ECO:0000256" key="8">
    <source>
        <dbReference type="ARBA" id="ARBA00022842"/>
    </source>
</evidence>
<evidence type="ECO:0000313" key="17">
    <source>
        <dbReference type="Proteomes" id="UP000286186"/>
    </source>
</evidence>
<evidence type="ECO:0000256" key="4">
    <source>
        <dbReference type="ARBA" id="ARBA00022705"/>
    </source>
</evidence>
<dbReference type="GO" id="GO:0044715">
    <property type="term" value="F:8-oxo-dGDP phosphatase activity"/>
    <property type="evidence" value="ECO:0007669"/>
    <property type="project" value="TreeGrafter"/>
</dbReference>
<keyword evidence="4" id="KW-0235">DNA replication</keyword>
<evidence type="ECO:0000256" key="6">
    <source>
        <dbReference type="ARBA" id="ARBA00022763"/>
    </source>
</evidence>
<evidence type="ECO:0000256" key="1">
    <source>
        <dbReference type="ARBA" id="ARBA00001946"/>
    </source>
</evidence>
<feature type="binding site" evidence="12">
    <location>
        <begin position="37"/>
        <end position="40"/>
    </location>
    <ligand>
        <name>8-oxo-dGTP</name>
        <dbReference type="ChEBI" id="CHEBI:77896"/>
    </ligand>
</feature>
<keyword evidence="8 13" id="KW-0460">Magnesium</keyword>
<evidence type="ECO:0000256" key="11">
    <source>
        <dbReference type="ARBA" id="ARBA00038905"/>
    </source>
</evidence>
<evidence type="ECO:0000256" key="5">
    <source>
        <dbReference type="ARBA" id="ARBA00022723"/>
    </source>
</evidence>
<evidence type="ECO:0000256" key="14">
    <source>
        <dbReference type="RuleBase" id="RU003476"/>
    </source>
</evidence>
<dbReference type="SUPFAM" id="SSF55811">
    <property type="entry name" value="Nudix"/>
    <property type="match status" value="1"/>
</dbReference>
<comment type="catalytic activity">
    <reaction evidence="10">
        <text>8-oxo-dGTP + H2O = 8-oxo-dGMP + diphosphate + H(+)</text>
        <dbReference type="Rhea" id="RHEA:31575"/>
        <dbReference type="ChEBI" id="CHEBI:15377"/>
        <dbReference type="ChEBI" id="CHEBI:15378"/>
        <dbReference type="ChEBI" id="CHEBI:33019"/>
        <dbReference type="ChEBI" id="CHEBI:63224"/>
        <dbReference type="ChEBI" id="CHEBI:77896"/>
        <dbReference type="EC" id="3.6.1.55"/>
    </reaction>
</comment>
<dbReference type="PANTHER" id="PTHR47707:SF1">
    <property type="entry name" value="NUDIX HYDROLASE FAMILY PROTEIN"/>
    <property type="match status" value="1"/>
</dbReference>
<dbReference type="InterPro" id="IPR000086">
    <property type="entry name" value="NUDIX_hydrolase_dom"/>
</dbReference>
<dbReference type="PANTHER" id="PTHR47707">
    <property type="entry name" value="8-OXO-DGTP DIPHOSPHATASE"/>
    <property type="match status" value="1"/>
</dbReference>
<dbReference type="AlphaFoldDB" id="A0A414RCF6"/>
<gene>
    <name evidence="16" type="primary">mutT</name>
    <name evidence="16" type="ORF">DW652_00345</name>
</gene>
<dbReference type="EMBL" id="QRHR01000001">
    <property type="protein sequence ID" value="RHF90700.1"/>
    <property type="molecule type" value="Genomic_DNA"/>
</dbReference>
<dbReference type="GO" id="GO:0035539">
    <property type="term" value="F:8-oxo-7,8-dihydrodeoxyguanosine triphosphate pyrophosphatase activity"/>
    <property type="evidence" value="ECO:0007669"/>
    <property type="project" value="UniProtKB-EC"/>
</dbReference>
<dbReference type="Gene3D" id="3.90.79.10">
    <property type="entry name" value="Nucleoside Triphosphate Pyrophosphohydrolase"/>
    <property type="match status" value="1"/>
</dbReference>
<sequence>MKTVRVVAAVIKSTNENKEPIIFATQRGYGDFKGGWEFPGGKIEEGETPEQALKREIMEELDTEISVGELIDTIEYDYPQFHLSMDCFWCEIVSGNLVLKEHEAARWLTKKQLNDVKWLPADVTLIEKIGKEIPGKQVKRKK</sequence>
<comment type="cofactor">
    <cofactor evidence="1 13">
        <name>Mg(2+)</name>
        <dbReference type="ChEBI" id="CHEBI:18420"/>
    </cofactor>
</comment>
<dbReference type="InterPro" id="IPR047127">
    <property type="entry name" value="MutT-like"/>
</dbReference>
<dbReference type="PROSITE" id="PS51462">
    <property type="entry name" value="NUDIX"/>
    <property type="match status" value="1"/>
</dbReference>
<accession>A0A414RCF6</accession>
<evidence type="ECO:0000256" key="9">
    <source>
        <dbReference type="ARBA" id="ARBA00023204"/>
    </source>
</evidence>
<feature type="domain" description="Nudix hydrolase" evidence="15">
    <location>
        <begin position="2"/>
        <end position="132"/>
    </location>
</feature>
<proteinExistence type="inferred from homology"/>
<evidence type="ECO:0000313" key="16">
    <source>
        <dbReference type="EMBL" id="RHF90700.1"/>
    </source>
</evidence>
<dbReference type="PROSITE" id="PS00893">
    <property type="entry name" value="NUDIX_BOX"/>
    <property type="match status" value="1"/>
</dbReference>
<evidence type="ECO:0000256" key="3">
    <source>
        <dbReference type="ARBA" id="ARBA00022457"/>
    </source>
</evidence>
<dbReference type="InterPro" id="IPR015797">
    <property type="entry name" value="NUDIX_hydrolase-like_dom_sf"/>
</dbReference>
<dbReference type="InterPro" id="IPR020084">
    <property type="entry name" value="NUDIX_hydrolase_CS"/>
</dbReference>
<comment type="caution">
    <text evidence="16">The sequence shown here is derived from an EMBL/GenBank/DDBJ whole genome shotgun (WGS) entry which is preliminary data.</text>
</comment>
<dbReference type="InterPro" id="IPR003561">
    <property type="entry name" value="Mutator_MutT"/>
</dbReference>
<dbReference type="GO" id="GO:0006281">
    <property type="term" value="P:DNA repair"/>
    <property type="evidence" value="ECO:0007669"/>
    <property type="project" value="UniProtKB-KW"/>
</dbReference>
<keyword evidence="3" id="KW-0515">Mutator protein</keyword>
<dbReference type="NCBIfam" id="TIGR00586">
    <property type="entry name" value="mutt"/>
    <property type="match status" value="1"/>
</dbReference>
<evidence type="ECO:0000259" key="15">
    <source>
        <dbReference type="PROSITE" id="PS51462"/>
    </source>
</evidence>
<dbReference type="CDD" id="cd03425">
    <property type="entry name" value="NUDIX_MutT_NudA_like"/>
    <property type="match status" value="1"/>
</dbReference>
<evidence type="ECO:0000256" key="2">
    <source>
        <dbReference type="ARBA" id="ARBA00005582"/>
    </source>
</evidence>
<feature type="binding site" evidence="13">
    <location>
        <position position="40"/>
    </location>
    <ligand>
        <name>Mg(2+)</name>
        <dbReference type="ChEBI" id="CHEBI:18420"/>
    </ligand>
</feature>
<keyword evidence="7 14" id="KW-0378">Hydrolase</keyword>
<dbReference type="GO" id="GO:0008413">
    <property type="term" value="F:8-oxo-7,8-dihydroguanosine triphosphate pyrophosphatase activity"/>
    <property type="evidence" value="ECO:0007669"/>
    <property type="project" value="InterPro"/>
</dbReference>
<dbReference type="Pfam" id="PF00293">
    <property type="entry name" value="NUDIX"/>
    <property type="match status" value="1"/>
</dbReference>
<feature type="binding site" evidence="13">
    <location>
        <position position="60"/>
    </location>
    <ligand>
        <name>Mg(2+)</name>
        <dbReference type="ChEBI" id="CHEBI:18420"/>
    </ligand>
</feature>
<dbReference type="GO" id="GO:0044716">
    <property type="term" value="F:8-oxo-GDP phosphatase activity"/>
    <property type="evidence" value="ECO:0007669"/>
    <property type="project" value="TreeGrafter"/>
</dbReference>
<evidence type="ECO:0000256" key="12">
    <source>
        <dbReference type="PIRSR" id="PIRSR603561-1"/>
    </source>
</evidence>